<dbReference type="AlphaFoldDB" id="A0A1H8ZHD5"/>
<dbReference type="GO" id="GO:0005524">
    <property type="term" value="F:ATP binding"/>
    <property type="evidence" value="ECO:0007669"/>
    <property type="project" value="UniProtKB-KW"/>
</dbReference>
<feature type="domain" description="AAA+ ATPase" evidence="5">
    <location>
        <begin position="468"/>
        <end position="600"/>
    </location>
</feature>
<accession>A0A1H8ZHD5</accession>
<evidence type="ECO:0000256" key="1">
    <source>
        <dbReference type="ARBA" id="ARBA00006914"/>
    </source>
</evidence>
<sequence length="699" mass="76517">MTETLELAALTREHTRLALARTGLRLAEALQARFGSADAGGQDTELGAALRFARDYAQRSAAGAALAQLPPDHPLQRLTAMLEEAAHAQLFADLLLLAALPELHEGYATLCRLLHARGESCASVSLALHWLEHECGDDEAAVQATREAVEELLVHTPLATLGLLQLEGEGPWHSRNLLLGPGVWAALQARAPQLPRSELLPGFASVPGLDSWLAQSEVQHALRALREGEPCAIVLLGGSAAMRATRARLLLGQLPRAAVRVRLPPDGSEAAKRSLALEACCAAFALQACPWLDLDEESPDQGGLRWSLPAQLPWPGPLLLGATQESSLPELNLPLLCLRIEALPASARRSMWRSLLPQLGEQAGLLAARYPIEPDEARGLLGDLALRQRTAEREDARLDFDDIGDCLRARSSWRARPGVRRILPRAQWRDLLLPQRAAQQLSEAVLRVQQQLTVLDDWGFEQGCQNRRGLRMLFFGPPGTGKTLAAEAMARSLGVDLLAVDLSSLVSKWLGETEKNLAAVFDLAERSRALLLFDEADALFGRRSEGGDAHDRYANLETAFLLQRLERYEGVAILATNLRASLDQAFMRRFEFIVEFPEPDQATREQLWRLHLPAEAPLHSDTDLAELADWYALSGAQIRNAALAAAFLAAAQRGGERPAIRQTHFLSAIEREYEKAGKAFPGLPPRTRPDASPTTHLRQ</sequence>
<evidence type="ECO:0000256" key="3">
    <source>
        <dbReference type="ARBA" id="ARBA00022840"/>
    </source>
</evidence>
<dbReference type="InterPro" id="IPR027417">
    <property type="entry name" value="P-loop_NTPase"/>
</dbReference>
<dbReference type="SMART" id="SM00382">
    <property type="entry name" value="AAA"/>
    <property type="match status" value="1"/>
</dbReference>
<dbReference type="InterPro" id="IPR003959">
    <property type="entry name" value="ATPase_AAA_core"/>
</dbReference>
<evidence type="ECO:0000313" key="6">
    <source>
        <dbReference type="EMBL" id="SEP63754.1"/>
    </source>
</evidence>
<reference evidence="6 7" key="1">
    <citation type="submission" date="2016-10" db="EMBL/GenBank/DDBJ databases">
        <authorList>
            <person name="de Groot N.N."/>
        </authorList>
    </citation>
    <scope>NUCLEOTIDE SEQUENCE [LARGE SCALE GENOMIC DNA]</scope>
    <source>
        <strain evidence="6 7">DSM 25927</strain>
    </source>
</reference>
<dbReference type="CDD" id="cd19481">
    <property type="entry name" value="RecA-like_protease"/>
    <property type="match status" value="1"/>
</dbReference>
<comment type="similarity">
    <text evidence="1">Belongs to the AAA ATPase family.</text>
</comment>
<protein>
    <submittedName>
        <fullName evidence="6">ATPase family associated with various cellular activities (AAA)</fullName>
    </submittedName>
</protein>
<evidence type="ECO:0000259" key="5">
    <source>
        <dbReference type="SMART" id="SM00382"/>
    </source>
</evidence>
<keyword evidence="2" id="KW-0547">Nucleotide-binding</keyword>
<dbReference type="EMBL" id="FOFS01000001">
    <property type="protein sequence ID" value="SEP63754.1"/>
    <property type="molecule type" value="Genomic_DNA"/>
</dbReference>
<keyword evidence="7" id="KW-1185">Reference proteome</keyword>
<dbReference type="InterPro" id="IPR050221">
    <property type="entry name" value="26S_Proteasome_ATPase"/>
</dbReference>
<dbReference type="RefSeq" id="WP_093280526.1">
    <property type="nucleotide sequence ID" value="NZ_FOFS01000001.1"/>
</dbReference>
<dbReference type="GO" id="GO:0016887">
    <property type="term" value="F:ATP hydrolysis activity"/>
    <property type="evidence" value="ECO:0007669"/>
    <property type="project" value="InterPro"/>
</dbReference>
<dbReference type="OrthoDB" id="9809379at2"/>
<dbReference type="SUPFAM" id="SSF52540">
    <property type="entry name" value="P-loop containing nucleoside triphosphate hydrolases"/>
    <property type="match status" value="1"/>
</dbReference>
<dbReference type="Proteomes" id="UP000199233">
    <property type="component" value="Unassembled WGS sequence"/>
</dbReference>
<organism evidence="6 7">
    <name type="scientific">Solimonas aquatica</name>
    <dbReference type="NCBI Taxonomy" id="489703"/>
    <lineage>
        <taxon>Bacteria</taxon>
        <taxon>Pseudomonadati</taxon>
        <taxon>Pseudomonadota</taxon>
        <taxon>Gammaproteobacteria</taxon>
        <taxon>Nevskiales</taxon>
        <taxon>Nevskiaceae</taxon>
        <taxon>Solimonas</taxon>
    </lineage>
</organism>
<name>A0A1H8ZHD5_9GAMM</name>
<dbReference type="Gene3D" id="1.10.8.60">
    <property type="match status" value="1"/>
</dbReference>
<evidence type="ECO:0000256" key="4">
    <source>
        <dbReference type="SAM" id="MobiDB-lite"/>
    </source>
</evidence>
<proteinExistence type="inferred from homology"/>
<keyword evidence="3" id="KW-0067">ATP-binding</keyword>
<evidence type="ECO:0000256" key="2">
    <source>
        <dbReference type="ARBA" id="ARBA00022741"/>
    </source>
</evidence>
<gene>
    <name evidence="6" type="ORF">SAMN04488038_10139</name>
</gene>
<feature type="region of interest" description="Disordered" evidence="4">
    <location>
        <begin position="676"/>
        <end position="699"/>
    </location>
</feature>
<dbReference type="STRING" id="489703.SAMN04488038_10139"/>
<dbReference type="InterPro" id="IPR003593">
    <property type="entry name" value="AAA+_ATPase"/>
</dbReference>
<dbReference type="Gene3D" id="3.40.50.300">
    <property type="entry name" value="P-loop containing nucleotide triphosphate hydrolases"/>
    <property type="match status" value="1"/>
</dbReference>
<evidence type="ECO:0000313" key="7">
    <source>
        <dbReference type="Proteomes" id="UP000199233"/>
    </source>
</evidence>
<dbReference type="PANTHER" id="PTHR23073">
    <property type="entry name" value="26S PROTEASOME REGULATORY SUBUNIT"/>
    <property type="match status" value="1"/>
</dbReference>
<dbReference type="Pfam" id="PF00004">
    <property type="entry name" value="AAA"/>
    <property type="match status" value="1"/>
</dbReference>